<name>A0A1I5WEC2_9BACT</name>
<keyword evidence="2" id="KW-1185">Reference proteome</keyword>
<accession>A0A1I5WEC2</accession>
<evidence type="ECO:0000313" key="1">
    <source>
        <dbReference type="EMBL" id="SFQ17947.1"/>
    </source>
</evidence>
<protein>
    <submittedName>
        <fullName evidence="1">Uncharacterized protein</fullName>
    </submittedName>
</protein>
<dbReference type="AlphaFoldDB" id="A0A1I5WEC2"/>
<organism evidence="1 2">
    <name type="scientific">Parafilimonas terrae</name>
    <dbReference type="NCBI Taxonomy" id="1465490"/>
    <lineage>
        <taxon>Bacteria</taxon>
        <taxon>Pseudomonadati</taxon>
        <taxon>Bacteroidota</taxon>
        <taxon>Chitinophagia</taxon>
        <taxon>Chitinophagales</taxon>
        <taxon>Chitinophagaceae</taxon>
        <taxon>Parafilimonas</taxon>
    </lineage>
</organism>
<gene>
    <name evidence="1" type="ORF">SAMN05444277_106123</name>
</gene>
<sequence>MNNDDIIRTRFQKPYHYLIKGNKDVLNKLRAFFINFQLHICREELIRWQRLALANDQSAYDEAYMREDMMDFVDALLKLAEAFWLVYELNKPRYRTKRMCLLYNKIYYLCEEEIKKPGKVVLRFCKLFRRSYAVIELMDLLDAVVTYTGVKKETHRNVVLFYQYLKWLVCLAYRLEKKQDKLLDTGMPFKGSKPINKH</sequence>
<dbReference type="RefSeq" id="WP_090658433.1">
    <property type="nucleotide sequence ID" value="NZ_FOXQ01000006.1"/>
</dbReference>
<dbReference type="EMBL" id="FOXQ01000006">
    <property type="protein sequence ID" value="SFQ17947.1"/>
    <property type="molecule type" value="Genomic_DNA"/>
</dbReference>
<dbReference type="OrthoDB" id="660750at2"/>
<proteinExistence type="predicted"/>
<reference evidence="1 2" key="1">
    <citation type="submission" date="2016-10" db="EMBL/GenBank/DDBJ databases">
        <authorList>
            <person name="de Groot N.N."/>
        </authorList>
    </citation>
    <scope>NUCLEOTIDE SEQUENCE [LARGE SCALE GENOMIC DNA]</scope>
    <source>
        <strain evidence="1 2">DSM 28286</strain>
    </source>
</reference>
<evidence type="ECO:0000313" key="2">
    <source>
        <dbReference type="Proteomes" id="UP000199031"/>
    </source>
</evidence>
<dbReference type="Proteomes" id="UP000199031">
    <property type="component" value="Unassembled WGS sequence"/>
</dbReference>